<organism evidence="2 3">
    <name type="scientific">Vineibacter terrae</name>
    <dbReference type="NCBI Taxonomy" id="2586908"/>
    <lineage>
        <taxon>Bacteria</taxon>
        <taxon>Pseudomonadati</taxon>
        <taxon>Pseudomonadota</taxon>
        <taxon>Alphaproteobacteria</taxon>
        <taxon>Hyphomicrobiales</taxon>
        <taxon>Vineibacter</taxon>
    </lineage>
</organism>
<feature type="transmembrane region" description="Helical" evidence="1">
    <location>
        <begin position="279"/>
        <end position="305"/>
    </location>
</feature>
<evidence type="ECO:0000313" key="2">
    <source>
        <dbReference type="EMBL" id="TXL82142.1"/>
    </source>
</evidence>
<accession>A0A5C8PUW9</accession>
<dbReference type="Pfam" id="PF13795">
    <property type="entry name" value="HupE_UreJ_2"/>
    <property type="match status" value="1"/>
</dbReference>
<dbReference type="OrthoDB" id="9808870at2"/>
<keyword evidence="1" id="KW-0472">Membrane</keyword>
<name>A0A5C8PUW9_9HYPH</name>
<evidence type="ECO:0000313" key="3">
    <source>
        <dbReference type="Proteomes" id="UP000321638"/>
    </source>
</evidence>
<feature type="transmembrane region" description="Helical" evidence="1">
    <location>
        <begin position="161"/>
        <end position="183"/>
    </location>
</feature>
<keyword evidence="3" id="KW-1185">Reference proteome</keyword>
<reference evidence="2 3" key="1">
    <citation type="submission" date="2019-06" db="EMBL/GenBank/DDBJ databases">
        <title>New taxonomy in bacterial strain CC-CFT640, isolated from vineyard.</title>
        <authorList>
            <person name="Lin S.-Y."/>
            <person name="Tsai C.-F."/>
            <person name="Young C.-C."/>
        </authorList>
    </citation>
    <scope>NUCLEOTIDE SEQUENCE [LARGE SCALE GENOMIC DNA]</scope>
    <source>
        <strain evidence="2 3">CC-CFT640</strain>
    </source>
</reference>
<proteinExistence type="predicted"/>
<feature type="transmembrane region" description="Helical" evidence="1">
    <location>
        <begin position="317"/>
        <end position="336"/>
    </location>
</feature>
<evidence type="ECO:0000256" key="1">
    <source>
        <dbReference type="SAM" id="Phobius"/>
    </source>
</evidence>
<keyword evidence="1" id="KW-1133">Transmembrane helix</keyword>
<keyword evidence="1" id="KW-0812">Transmembrane</keyword>
<protein>
    <submittedName>
        <fullName evidence="2">HupE/UreJ family protein</fullName>
    </submittedName>
</protein>
<dbReference type="InterPro" id="IPR032809">
    <property type="entry name" value="Put_HupE_UreJ"/>
</dbReference>
<feature type="transmembrane region" description="Helical" evidence="1">
    <location>
        <begin position="195"/>
        <end position="215"/>
    </location>
</feature>
<dbReference type="Proteomes" id="UP000321638">
    <property type="component" value="Unassembled WGS sequence"/>
</dbReference>
<dbReference type="EMBL" id="VDUZ01000001">
    <property type="protein sequence ID" value="TXL82142.1"/>
    <property type="molecule type" value="Genomic_DNA"/>
</dbReference>
<sequence>MAAPAGAHVTSTGLATLSVEGERLTYVLDVVAPEMPEAGGRLLSAAADGDPPMAQALAEAMREAITIEADGTPCRPGRIRFQGTRAGDGKVQLELALACQAPPRRLTIREDWRTLFGEHYQTILSIRAAGASQERILGEGQRTITVEVAGAAPARAGWADFVWLGIEHILGGIDHLLFLVALLAHTRCFWGVVKIVTAFTVAHSITLSLAALGLLAAPGRIVEPLIAASIVWVAVENLISPGRAWRRWLVAFGFGLVHGLGFAGALAELHLDGAALARALVGFNAGLELGQVAFIAVFLPLLAWASRPPALRRLPQLASVLVAAMGTFWFVQRVFFV</sequence>
<feature type="transmembrane region" description="Helical" evidence="1">
    <location>
        <begin position="221"/>
        <end position="239"/>
    </location>
</feature>
<feature type="transmembrane region" description="Helical" evidence="1">
    <location>
        <begin position="248"/>
        <end position="267"/>
    </location>
</feature>
<dbReference type="AlphaFoldDB" id="A0A5C8PUW9"/>
<comment type="caution">
    <text evidence="2">The sequence shown here is derived from an EMBL/GenBank/DDBJ whole genome shotgun (WGS) entry which is preliminary data.</text>
</comment>
<dbReference type="RefSeq" id="WP_147844842.1">
    <property type="nucleotide sequence ID" value="NZ_VDUZ01000001.1"/>
</dbReference>
<gene>
    <name evidence="2" type="ORF">FHP25_00110</name>
</gene>